<dbReference type="EMBL" id="CP001744">
    <property type="protein sequence ID" value="ADG66173.1"/>
    <property type="molecule type" value="Genomic_DNA"/>
</dbReference>
<accession>D5SP18</accession>
<gene>
    <name evidence="2" type="ordered locus">Plim_0322</name>
</gene>
<dbReference type="InterPro" id="IPR011335">
    <property type="entry name" value="Restrct_endonuc-II-like"/>
</dbReference>
<dbReference type="Proteomes" id="UP000002220">
    <property type="component" value="Chromosome"/>
</dbReference>
<feature type="domain" description="Putative restriction endonuclease" evidence="1">
    <location>
        <begin position="21"/>
        <end position="188"/>
    </location>
</feature>
<dbReference type="STRING" id="521674.Plim_0322"/>
<proteinExistence type="predicted"/>
<name>D5SP18_PLAL2</name>
<evidence type="ECO:0000313" key="2">
    <source>
        <dbReference type="EMBL" id="ADG66173.1"/>
    </source>
</evidence>
<reference evidence="2 3" key="1">
    <citation type="journal article" date="2010" name="Stand. Genomic Sci.">
        <title>Complete genome sequence of Planctomyces limnophilus type strain (Mu 290).</title>
        <authorList>
            <person name="Labutti K."/>
            <person name="Sikorski J."/>
            <person name="Schneider S."/>
            <person name="Nolan M."/>
            <person name="Lucas S."/>
            <person name="Glavina Del Rio T."/>
            <person name="Tice H."/>
            <person name="Cheng J.F."/>
            <person name="Goodwin L."/>
            <person name="Pitluck S."/>
            <person name="Liolios K."/>
            <person name="Ivanova N."/>
            <person name="Mavromatis K."/>
            <person name="Mikhailova N."/>
            <person name="Pati A."/>
            <person name="Chen A."/>
            <person name="Palaniappan K."/>
            <person name="Land M."/>
            <person name="Hauser L."/>
            <person name="Chang Y.J."/>
            <person name="Jeffries C.D."/>
            <person name="Tindall B.J."/>
            <person name="Rohde M."/>
            <person name="Goker M."/>
            <person name="Woyke T."/>
            <person name="Bristow J."/>
            <person name="Eisen J.A."/>
            <person name="Markowitz V."/>
            <person name="Hugenholtz P."/>
            <person name="Kyrpides N.C."/>
            <person name="Klenk H.P."/>
            <person name="Lapidus A."/>
        </authorList>
    </citation>
    <scope>NUCLEOTIDE SEQUENCE [LARGE SCALE GENOMIC DNA]</scope>
    <source>
        <strain evidence="3">ATCC 43296 / DSM 3776 / IFAM 1008 / Mu 290</strain>
    </source>
</reference>
<dbReference type="KEGG" id="plm:Plim_0322"/>
<dbReference type="PANTHER" id="PTHR34107:SF1">
    <property type="entry name" value="SLL0198 PROTEIN"/>
    <property type="match status" value="1"/>
</dbReference>
<dbReference type="PANTHER" id="PTHR34107">
    <property type="entry name" value="SLL0198 PROTEIN-RELATED"/>
    <property type="match status" value="1"/>
</dbReference>
<dbReference type="RefSeq" id="WP_013108604.1">
    <property type="nucleotide sequence ID" value="NC_014148.1"/>
</dbReference>
<keyword evidence="3" id="KW-1185">Reference proteome</keyword>
<dbReference type="AlphaFoldDB" id="D5SP18"/>
<dbReference type="Pfam" id="PF05685">
    <property type="entry name" value="Uma2"/>
    <property type="match status" value="1"/>
</dbReference>
<evidence type="ECO:0000259" key="1">
    <source>
        <dbReference type="Pfam" id="PF05685"/>
    </source>
</evidence>
<dbReference type="SUPFAM" id="SSF52980">
    <property type="entry name" value="Restriction endonuclease-like"/>
    <property type="match status" value="1"/>
</dbReference>
<protein>
    <recommendedName>
        <fullName evidence="1">Putative restriction endonuclease domain-containing protein</fullName>
    </recommendedName>
</protein>
<dbReference type="OrthoDB" id="280487at2"/>
<dbReference type="eggNOG" id="COG4636">
    <property type="taxonomic scope" value="Bacteria"/>
</dbReference>
<dbReference type="HOGENOM" id="CLU_1630492_0_0_0"/>
<dbReference type="CDD" id="cd06260">
    <property type="entry name" value="DUF820-like"/>
    <property type="match status" value="1"/>
</dbReference>
<organism evidence="2 3">
    <name type="scientific">Planctopirus limnophila (strain ATCC 43296 / DSM 3776 / IFAM 1008 / Mu 290)</name>
    <name type="common">Planctomyces limnophilus</name>
    <dbReference type="NCBI Taxonomy" id="521674"/>
    <lineage>
        <taxon>Bacteria</taxon>
        <taxon>Pseudomonadati</taxon>
        <taxon>Planctomycetota</taxon>
        <taxon>Planctomycetia</taxon>
        <taxon>Planctomycetales</taxon>
        <taxon>Planctomycetaceae</taxon>
        <taxon>Planctopirus</taxon>
    </lineage>
</organism>
<evidence type="ECO:0000313" key="3">
    <source>
        <dbReference type="Proteomes" id="UP000002220"/>
    </source>
</evidence>
<dbReference type="InterPro" id="IPR012296">
    <property type="entry name" value="Nuclease_put_TT1808"/>
</dbReference>
<sequence>MAQALTTQQKAETQLWVDDLFRQLEGIEGKAEIVDGGIFLMSPAGAWHTIVSTRIGQLIEHYSQATRHGIAVSDNGTFRCVLPHRQSFSPDAAYYVGPPARFEPFPIPPVFAVEIRSRDDYGPRAEVRLADKRHDYFAAGTLVIWDVDLRSPQVVRVYRSSHPEEPTIYRDNEQAEAEPALPGWSVRVKDFLPDDWEVEASL</sequence>
<dbReference type="Gene3D" id="3.90.1570.10">
    <property type="entry name" value="tt1808, chain A"/>
    <property type="match status" value="1"/>
</dbReference>
<dbReference type="InterPro" id="IPR008538">
    <property type="entry name" value="Uma2"/>
</dbReference>